<dbReference type="EMBL" id="KN847044">
    <property type="protein sequence ID" value="KIW25469.1"/>
    <property type="molecule type" value="Genomic_DNA"/>
</dbReference>
<protein>
    <recommendedName>
        <fullName evidence="7">AGC-kinase C-terminal domain-containing protein</fullName>
    </recommendedName>
</protein>
<sequence>MLSRHPTFRTRRRPLVRGVLQQALEEKGGHPPDMYTDAAELMERVLLGDSDPAVWKQSRQGIQLVEEDVWLADVVWNGLLRQRLRPPYVPPTKAAAGGASPCYMDEDDGHGAAEDDGRLRDERAPGRVACWPAVRT</sequence>
<evidence type="ECO:0000256" key="3">
    <source>
        <dbReference type="ARBA" id="ARBA00022741"/>
    </source>
</evidence>
<keyword evidence="1" id="KW-0723">Serine/threonine-protein kinase</keyword>
<name>A0A0D2CPJ4_9EURO</name>
<proteinExistence type="predicted"/>
<evidence type="ECO:0000256" key="1">
    <source>
        <dbReference type="ARBA" id="ARBA00022527"/>
    </source>
</evidence>
<dbReference type="GO" id="GO:0004674">
    <property type="term" value="F:protein serine/threonine kinase activity"/>
    <property type="evidence" value="ECO:0007669"/>
    <property type="project" value="UniProtKB-KW"/>
</dbReference>
<evidence type="ECO:0000313" key="9">
    <source>
        <dbReference type="Proteomes" id="UP000054466"/>
    </source>
</evidence>
<keyword evidence="3" id="KW-0547">Nucleotide-binding</keyword>
<evidence type="ECO:0000256" key="2">
    <source>
        <dbReference type="ARBA" id="ARBA00022679"/>
    </source>
</evidence>
<feature type="compositionally biased region" description="Basic and acidic residues" evidence="6">
    <location>
        <begin position="109"/>
        <end position="124"/>
    </location>
</feature>
<dbReference type="PROSITE" id="PS51285">
    <property type="entry name" value="AGC_KINASE_CTER"/>
    <property type="match status" value="1"/>
</dbReference>
<dbReference type="AlphaFoldDB" id="A0A0D2CPJ4"/>
<dbReference type="InterPro" id="IPR000961">
    <property type="entry name" value="AGC-kinase_C"/>
</dbReference>
<feature type="domain" description="AGC-kinase C-terminal" evidence="7">
    <location>
        <begin position="72"/>
        <end position="136"/>
    </location>
</feature>
<keyword evidence="4" id="KW-0418">Kinase</keyword>
<dbReference type="VEuPathDB" id="FungiDB:PV07_08635"/>
<keyword evidence="2" id="KW-0808">Transferase</keyword>
<reference evidence="8 9" key="1">
    <citation type="submission" date="2015-01" db="EMBL/GenBank/DDBJ databases">
        <title>The Genome Sequence of Cladophialophora immunda CBS83496.</title>
        <authorList>
            <consortium name="The Broad Institute Genomics Platform"/>
            <person name="Cuomo C."/>
            <person name="de Hoog S."/>
            <person name="Gorbushina A."/>
            <person name="Stielow B."/>
            <person name="Teixiera M."/>
            <person name="Abouelleil A."/>
            <person name="Chapman S.B."/>
            <person name="Priest M."/>
            <person name="Young S.K."/>
            <person name="Wortman J."/>
            <person name="Nusbaum C."/>
            <person name="Birren B."/>
        </authorList>
    </citation>
    <scope>NUCLEOTIDE SEQUENCE [LARGE SCALE GENOMIC DNA]</scope>
    <source>
        <strain evidence="8 9">CBS 83496</strain>
    </source>
</reference>
<evidence type="ECO:0000256" key="4">
    <source>
        <dbReference type="ARBA" id="ARBA00022777"/>
    </source>
</evidence>
<dbReference type="GO" id="GO:0005524">
    <property type="term" value="F:ATP binding"/>
    <property type="evidence" value="ECO:0007669"/>
    <property type="project" value="UniProtKB-KW"/>
</dbReference>
<keyword evidence="9" id="KW-1185">Reference proteome</keyword>
<evidence type="ECO:0000256" key="5">
    <source>
        <dbReference type="ARBA" id="ARBA00022840"/>
    </source>
</evidence>
<dbReference type="GeneID" id="27347829"/>
<evidence type="ECO:0000256" key="6">
    <source>
        <dbReference type="SAM" id="MobiDB-lite"/>
    </source>
</evidence>
<organism evidence="8 9">
    <name type="scientific">Cladophialophora immunda</name>
    <dbReference type="NCBI Taxonomy" id="569365"/>
    <lineage>
        <taxon>Eukaryota</taxon>
        <taxon>Fungi</taxon>
        <taxon>Dikarya</taxon>
        <taxon>Ascomycota</taxon>
        <taxon>Pezizomycotina</taxon>
        <taxon>Eurotiomycetes</taxon>
        <taxon>Chaetothyriomycetidae</taxon>
        <taxon>Chaetothyriales</taxon>
        <taxon>Herpotrichiellaceae</taxon>
        <taxon>Cladophialophora</taxon>
    </lineage>
</organism>
<feature type="region of interest" description="Disordered" evidence="6">
    <location>
        <begin position="87"/>
        <end position="124"/>
    </location>
</feature>
<accession>A0A0D2CPJ4</accession>
<dbReference type="Proteomes" id="UP000054466">
    <property type="component" value="Unassembled WGS sequence"/>
</dbReference>
<dbReference type="HOGENOM" id="CLU_1875220_0_0_1"/>
<gene>
    <name evidence="8" type="ORF">PV07_08635</name>
</gene>
<dbReference type="RefSeq" id="XP_016245685.1">
    <property type="nucleotide sequence ID" value="XM_016395829.1"/>
</dbReference>
<keyword evidence="5" id="KW-0067">ATP-binding</keyword>
<evidence type="ECO:0000313" key="8">
    <source>
        <dbReference type="EMBL" id="KIW25469.1"/>
    </source>
</evidence>
<evidence type="ECO:0000259" key="7">
    <source>
        <dbReference type="PROSITE" id="PS51285"/>
    </source>
</evidence>